<keyword evidence="1" id="KW-0472">Membrane</keyword>
<accession>E8N3K5</accession>
<organism evidence="2 3">
    <name type="scientific">Anaerolinea thermophila (strain DSM 14523 / JCM 11388 / NBRC 100420 / UNI-1)</name>
    <dbReference type="NCBI Taxonomy" id="926569"/>
    <lineage>
        <taxon>Bacteria</taxon>
        <taxon>Bacillati</taxon>
        <taxon>Chloroflexota</taxon>
        <taxon>Anaerolineae</taxon>
        <taxon>Anaerolineales</taxon>
        <taxon>Anaerolineaceae</taxon>
        <taxon>Anaerolinea</taxon>
    </lineage>
</organism>
<reference evidence="2 3" key="1">
    <citation type="submission" date="2010-12" db="EMBL/GenBank/DDBJ databases">
        <title>Whole genome sequence of Anaerolinea thermophila UNI-1.</title>
        <authorList>
            <person name="Narita-Yamada S."/>
            <person name="Kishi E."/>
            <person name="Watanabe Y."/>
            <person name="Takasaki K."/>
            <person name="Ankai A."/>
            <person name="Oguchi A."/>
            <person name="Fukui S."/>
            <person name="Takahashi M."/>
            <person name="Yashiro I."/>
            <person name="Hosoyama A."/>
            <person name="Sekiguchi Y."/>
            <person name="Hanada S."/>
            <person name="Fujita N."/>
        </authorList>
    </citation>
    <scope>NUCLEOTIDE SEQUENCE [LARGE SCALE GENOMIC DNA]</scope>
    <source>
        <strain evidence="3">DSM 14523 / JCM 11388 / NBRC 100420 / UNI-1</strain>
    </source>
</reference>
<dbReference type="STRING" id="926569.ANT_09850"/>
<feature type="transmembrane region" description="Helical" evidence="1">
    <location>
        <begin position="53"/>
        <end position="78"/>
    </location>
</feature>
<dbReference type="OrthoDB" id="167016at2"/>
<keyword evidence="1" id="KW-1133">Transmembrane helix</keyword>
<dbReference type="Proteomes" id="UP000008922">
    <property type="component" value="Chromosome"/>
</dbReference>
<keyword evidence="1" id="KW-0812">Transmembrane</keyword>
<name>E8N3K5_ANATU</name>
<dbReference type="eggNOG" id="ENOG502ZDYJ">
    <property type="taxonomic scope" value="Bacteria"/>
</dbReference>
<dbReference type="AlphaFoldDB" id="E8N3K5"/>
<dbReference type="EMBL" id="AP012029">
    <property type="protein sequence ID" value="BAJ63019.1"/>
    <property type="molecule type" value="Genomic_DNA"/>
</dbReference>
<dbReference type="RefSeq" id="WP_013559410.1">
    <property type="nucleotide sequence ID" value="NC_014960.1"/>
</dbReference>
<evidence type="ECO:0000256" key="1">
    <source>
        <dbReference type="SAM" id="Phobius"/>
    </source>
</evidence>
<evidence type="ECO:0000313" key="3">
    <source>
        <dbReference type="Proteomes" id="UP000008922"/>
    </source>
</evidence>
<dbReference type="InParanoid" id="E8N3K5"/>
<dbReference type="HOGENOM" id="CLU_1217771_0_0_0"/>
<sequence>MDELIRFLQQYESGVYFLAGGVGLIYLWRLLTAWEEYRKAVFGIEREIARRKILSALTIMGLMVLMVFAEFVLVSFVVPSYLEKPVFQTPTLNLLETPQVSLSTPQLSTPTPSNLIMTVAPSQEGCIEGQIEWVSPRPGDELEKTVELKGTVNVPNLGFFKYEYASVNSEDWVTIAADNRPKVNALIGYWDVSQIVPGDYRLRLVVTDNQNNVFPACVIQVRVINSP</sequence>
<feature type="transmembrane region" description="Helical" evidence="1">
    <location>
        <begin position="14"/>
        <end position="32"/>
    </location>
</feature>
<gene>
    <name evidence="2" type="ordered locus">ANT_09850</name>
</gene>
<protein>
    <submittedName>
        <fullName evidence="2">Uncharacterized protein</fullName>
    </submittedName>
</protein>
<proteinExistence type="predicted"/>
<keyword evidence="3" id="KW-1185">Reference proteome</keyword>
<evidence type="ECO:0000313" key="2">
    <source>
        <dbReference type="EMBL" id="BAJ63019.1"/>
    </source>
</evidence>
<dbReference type="KEGG" id="atm:ANT_09850"/>